<dbReference type="Gene3D" id="3.30.565.40">
    <property type="entry name" value="Fervidobacterium nodosum Rt17-B1 like"/>
    <property type="match status" value="1"/>
</dbReference>
<proteinExistence type="predicted"/>
<feature type="domain" description="Lysozyme inhibitor LprI-like N-terminal" evidence="1">
    <location>
        <begin position="57"/>
        <end position="128"/>
    </location>
</feature>
<keyword evidence="3" id="KW-1185">Reference proteome</keyword>
<comment type="caution">
    <text evidence="2">The sequence shown here is derived from an EMBL/GenBank/DDBJ whole genome shotgun (WGS) entry which is preliminary data.</text>
</comment>
<accession>A0AAE3NCR5</accession>
<evidence type="ECO:0000259" key="1">
    <source>
        <dbReference type="Pfam" id="PF07007"/>
    </source>
</evidence>
<gene>
    <name evidence="2" type="ORF">PGB34_18790</name>
</gene>
<dbReference type="Proteomes" id="UP001212602">
    <property type="component" value="Unassembled WGS sequence"/>
</dbReference>
<dbReference type="RefSeq" id="WP_271429637.1">
    <property type="nucleotide sequence ID" value="NZ_JAQIPB010000009.1"/>
</dbReference>
<sequence>MNIAATHPMLFASSETQEGQKLLLRFVARLSPRPVSRRAHRYLVVALLVFPLMAAAQAPASQAQQKKSAAAAAAMESAYDRLHTRIATGQEKAALEASQRAWLKDRDRACAGQESTCLAGLNIQRRNFLEGRSEDGRSAPSPIRPYFHHQPAIKGRAEITATLLKFEEPATQAQLALNAFMEEKFQEAVRHAGSTSAPAKDEQYYSTLEPSLNFVSSKIISATVKGNYYTGQAHPQSWRQSTHIEMQSGKILQFGDLLGTDNANTIFSYCRDRANSQKIKNWDGDANRGDVALSETADLTGDLRNWTFTAKKAIVTYGVNAFGGYGACNCICEIPYSILRPLAKKSFPLPK</sequence>
<evidence type="ECO:0000313" key="2">
    <source>
        <dbReference type="EMBL" id="MDA7418421.1"/>
    </source>
</evidence>
<evidence type="ECO:0000313" key="3">
    <source>
        <dbReference type="Proteomes" id="UP001212602"/>
    </source>
</evidence>
<reference evidence="2" key="1">
    <citation type="submission" date="2023-01" db="EMBL/GenBank/DDBJ databases">
        <title>Xenophilus mangrovi sp. nov., isolated from soil of Mangrove nature reserve.</title>
        <authorList>
            <person name="Xu S."/>
            <person name="Liu Z."/>
            <person name="Xu Y."/>
        </authorList>
    </citation>
    <scope>NUCLEOTIDE SEQUENCE</scope>
    <source>
        <strain evidence="2">YW8</strain>
    </source>
</reference>
<protein>
    <submittedName>
        <fullName evidence="2">Lysozyme inhibitor LprI family protein</fullName>
    </submittedName>
</protein>
<dbReference type="AlphaFoldDB" id="A0AAE3NCR5"/>
<name>A0AAE3NCR5_9BURK</name>
<dbReference type="EMBL" id="JAQIPB010000009">
    <property type="protein sequence ID" value="MDA7418421.1"/>
    <property type="molecule type" value="Genomic_DNA"/>
</dbReference>
<organism evidence="2 3">
    <name type="scientific">Xenophilus arseniciresistens</name>
    <dbReference type="NCBI Taxonomy" id="1283306"/>
    <lineage>
        <taxon>Bacteria</taxon>
        <taxon>Pseudomonadati</taxon>
        <taxon>Pseudomonadota</taxon>
        <taxon>Betaproteobacteria</taxon>
        <taxon>Burkholderiales</taxon>
        <taxon>Comamonadaceae</taxon>
        <taxon>Xenophilus</taxon>
    </lineage>
</organism>
<dbReference type="InterPro" id="IPR009739">
    <property type="entry name" value="LprI-like_N"/>
</dbReference>
<dbReference type="Pfam" id="PF07007">
    <property type="entry name" value="LprI"/>
    <property type="match status" value="1"/>
</dbReference>